<dbReference type="Gene3D" id="3.60.130.30">
    <property type="match status" value="1"/>
</dbReference>
<gene>
    <name evidence="3" type="ORF">MSAN_02360500</name>
</gene>
<feature type="compositionally biased region" description="Polar residues" evidence="1">
    <location>
        <begin position="1"/>
        <end position="16"/>
    </location>
</feature>
<evidence type="ECO:0000256" key="1">
    <source>
        <dbReference type="SAM" id="MobiDB-lite"/>
    </source>
</evidence>
<keyword evidence="4" id="KW-1185">Reference proteome</keyword>
<evidence type="ECO:0000313" key="3">
    <source>
        <dbReference type="EMBL" id="KAF7334842.1"/>
    </source>
</evidence>
<feature type="region of interest" description="Disordered" evidence="1">
    <location>
        <begin position="1"/>
        <end position="23"/>
    </location>
</feature>
<comment type="caution">
    <text evidence="3">The sequence shown here is derived from an EMBL/GenBank/DDBJ whole genome shotgun (WGS) entry which is preliminary data.</text>
</comment>
<name>A0A8H7CG95_9AGAR</name>
<accession>A0A8H7CG95</accession>
<feature type="transmembrane region" description="Helical" evidence="2">
    <location>
        <begin position="247"/>
        <end position="266"/>
    </location>
</feature>
<feature type="transmembrane region" description="Helical" evidence="2">
    <location>
        <begin position="216"/>
        <end position="235"/>
    </location>
</feature>
<feature type="transmembrane region" description="Helical" evidence="2">
    <location>
        <begin position="186"/>
        <end position="204"/>
    </location>
</feature>
<evidence type="ECO:0000256" key="2">
    <source>
        <dbReference type="SAM" id="Phobius"/>
    </source>
</evidence>
<dbReference type="Proteomes" id="UP000623467">
    <property type="component" value="Unassembled WGS sequence"/>
</dbReference>
<dbReference type="OrthoDB" id="3253621at2759"/>
<dbReference type="AlphaFoldDB" id="A0A8H7CG95"/>
<organism evidence="3 4">
    <name type="scientific">Mycena sanguinolenta</name>
    <dbReference type="NCBI Taxonomy" id="230812"/>
    <lineage>
        <taxon>Eukaryota</taxon>
        <taxon>Fungi</taxon>
        <taxon>Dikarya</taxon>
        <taxon>Basidiomycota</taxon>
        <taxon>Agaricomycotina</taxon>
        <taxon>Agaricomycetes</taxon>
        <taxon>Agaricomycetidae</taxon>
        <taxon>Agaricales</taxon>
        <taxon>Marasmiineae</taxon>
        <taxon>Mycenaceae</taxon>
        <taxon>Mycena</taxon>
    </lineage>
</organism>
<protein>
    <submittedName>
        <fullName evidence="3">Uncharacterized protein</fullName>
    </submittedName>
</protein>
<evidence type="ECO:0000313" key="4">
    <source>
        <dbReference type="Proteomes" id="UP000623467"/>
    </source>
</evidence>
<reference evidence="3" key="1">
    <citation type="submission" date="2020-05" db="EMBL/GenBank/DDBJ databases">
        <title>Mycena genomes resolve the evolution of fungal bioluminescence.</title>
        <authorList>
            <person name="Tsai I.J."/>
        </authorList>
    </citation>
    <scope>NUCLEOTIDE SEQUENCE</scope>
    <source>
        <strain evidence="3">160909Yilan</strain>
    </source>
</reference>
<dbReference type="EMBL" id="JACAZH010000044">
    <property type="protein sequence ID" value="KAF7334842.1"/>
    <property type="molecule type" value="Genomic_DNA"/>
</dbReference>
<sequence length="289" mass="32740">MSESVLSPMDTSNSTPERLKHPQPASLELEIDNAYETSDPIIPEFEILLSWFFNLKKALAKLGMLLVTAEMQEPIKAIIDADDHVIDILNYGPTDWEYITNKVSTAINETVKLLYRLEYNQEPLSNSSRHGPHYAEHIGAGIGDDSDAAVAKFGHRSVFLFQIYTLRLYAYYLKTIQALQTWDPNVSFFAPLLFCVFTCVTFNFSPQTITLLHLDFLNLALGWCFITALALYNHWKGGHLIIWDLRLIIEFLSGAAFAIPSAVLHYSDVAVLHYSDVSIQKGEKRFSIM</sequence>
<keyword evidence="2" id="KW-1133">Transmembrane helix</keyword>
<keyword evidence="2" id="KW-0812">Transmembrane</keyword>
<proteinExistence type="predicted"/>
<keyword evidence="2" id="KW-0472">Membrane</keyword>